<dbReference type="Gene3D" id="3.40.850.10">
    <property type="entry name" value="Kinesin motor domain"/>
    <property type="match status" value="1"/>
</dbReference>
<keyword evidence="2" id="KW-0963">Cytoplasm</keyword>
<evidence type="ECO:0000313" key="15">
    <source>
        <dbReference type="Proteomes" id="UP000887540"/>
    </source>
</evidence>
<dbReference type="GO" id="GO:0005871">
    <property type="term" value="C:kinesin complex"/>
    <property type="evidence" value="ECO:0007669"/>
    <property type="project" value="UniProtKB-ARBA"/>
</dbReference>
<evidence type="ECO:0000256" key="5">
    <source>
        <dbReference type="ARBA" id="ARBA00022840"/>
    </source>
</evidence>
<evidence type="ECO:0000259" key="14">
    <source>
        <dbReference type="PROSITE" id="PS50067"/>
    </source>
</evidence>
<evidence type="ECO:0000256" key="4">
    <source>
        <dbReference type="ARBA" id="ARBA00022741"/>
    </source>
</evidence>
<dbReference type="GO" id="GO:0098957">
    <property type="term" value="P:anterograde axonal transport of mitochondrion"/>
    <property type="evidence" value="ECO:0007669"/>
    <property type="project" value="UniProtKB-ARBA"/>
</dbReference>
<dbReference type="CDD" id="cd23649">
    <property type="entry name" value="Khc_CBD_cc"/>
    <property type="match status" value="1"/>
</dbReference>
<evidence type="ECO:0000256" key="3">
    <source>
        <dbReference type="ARBA" id="ARBA00022701"/>
    </source>
</evidence>
<feature type="region of interest" description="Disordered" evidence="13">
    <location>
        <begin position="409"/>
        <end position="434"/>
    </location>
</feature>
<evidence type="ECO:0000256" key="2">
    <source>
        <dbReference type="ARBA" id="ARBA00022490"/>
    </source>
</evidence>
<feature type="coiled-coil region" evidence="12">
    <location>
        <begin position="625"/>
        <end position="793"/>
    </location>
</feature>
<comment type="similarity">
    <text evidence="10 11">Belongs to the TRAFAC class myosin-kinesin ATPase superfamily. Kinesin family.</text>
</comment>
<dbReference type="Gene3D" id="6.10.250.1590">
    <property type="match status" value="1"/>
</dbReference>
<protein>
    <recommendedName>
        <fullName evidence="11">Kinesin-like protein</fullName>
    </recommendedName>
</protein>
<dbReference type="PROSITE" id="PS00411">
    <property type="entry name" value="KINESIN_MOTOR_1"/>
    <property type="match status" value="1"/>
</dbReference>
<proteinExistence type="inferred from homology"/>
<dbReference type="GO" id="GO:0030951">
    <property type="term" value="P:establishment or maintenance of microtubule cytoskeleton polarity"/>
    <property type="evidence" value="ECO:0007669"/>
    <property type="project" value="UniProtKB-ARBA"/>
</dbReference>
<dbReference type="FunFam" id="3.40.850.10:FF:000067">
    <property type="entry name" value="Kinesin-like protein"/>
    <property type="match status" value="1"/>
</dbReference>
<comment type="subunit">
    <text evidence="9">Oligomer composed of two heavy chains and two light chains.</text>
</comment>
<dbReference type="WBParaSite" id="ACRNAN_scaffold236.g12928.t1">
    <property type="protein sequence ID" value="ACRNAN_scaffold236.g12928.t1"/>
    <property type="gene ID" value="ACRNAN_scaffold236.g12928"/>
</dbReference>
<dbReference type="AlphaFoldDB" id="A0A914DCI7"/>
<dbReference type="PRINTS" id="PR00380">
    <property type="entry name" value="KINESINHEAVY"/>
</dbReference>
<dbReference type="GO" id="GO:0005874">
    <property type="term" value="C:microtubule"/>
    <property type="evidence" value="ECO:0007669"/>
    <property type="project" value="UniProtKB-KW"/>
</dbReference>
<evidence type="ECO:0000256" key="8">
    <source>
        <dbReference type="ARBA" id="ARBA00023212"/>
    </source>
</evidence>
<dbReference type="GO" id="GO:0008017">
    <property type="term" value="F:microtubule binding"/>
    <property type="evidence" value="ECO:0007669"/>
    <property type="project" value="InterPro"/>
</dbReference>
<dbReference type="Pfam" id="PF00225">
    <property type="entry name" value="Kinesin"/>
    <property type="match status" value="1"/>
</dbReference>
<evidence type="ECO:0000256" key="1">
    <source>
        <dbReference type="ARBA" id="ARBA00004245"/>
    </source>
</evidence>
<dbReference type="GO" id="GO:1904115">
    <property type="term" value="C:axon cytoplasm"/>
    <property type="evidence" value="ECO:0007669"/>
    <property type="project" value="GOC"/>
</dbReference>
<dbReference type="InterPro" id="IPR001752">
    <property type="entry name" value="Kinesin_motor_dom"/>
</dbReference>
<accession>A0A914DCI7</accession>
<dbReference type="GO" id="GO:0048489">
    <property type="term" value="P:synaptic vesicle transport"/>
    <property type="evidence" value="ECO:0007669"/>
    <property type="project" value="UniProtKB-ARBA"/>
</dbReference>
<evidence type="ECO:0000256" key="12">
    <source>
        <dbReference type="SAM" id="Coils"/>
    </source>
</evidence>
<keyword evidence="5 10" id="KW-0067">ATP-binding</keyword>
<feature type="domain" description="Kinesin motor" evidence="14">
    <location>
        <begin position="8"/>
        <end position="328"/>
    </location>
</feature>
<keyword evidence="4 10" id="KW-0547">Nucleotide-binding</keyword>
<dbReference type="InterPro" id="IPR027640">
    <property type="entry name" value="Kinesin-like_fam"/>
</dbReference>
<dbReference type="CDD" id="cd01369">
    <property type="entry name" value="KISc_KHC_KIF5"/>
    <property type="match status" value="1"/>
</dbReference>
<sequence>MSNPSECGIQVFCRVRPLNEIEKKNASAFVPKFSGKDSITIGGKTYVYDRVFDPSTSQEDVYMNAAYHIVQDVLTGYNGTIFAYGQTSSGKTHTMEGVIGDSDKQGIIPRIISDIFNHISNMEPDKGILFQIKVSYFEIYNERIRDLLDITNTNLPIHEDKNRVPYVKGATEMFVQYPEEVLAAIEEGKSNRQVAVTNMNEHSSRSHSVFLIQVEQENQATQKKLTGKLYLVDLAGSEKVSKTGAEGQVLEEAKSINKSLSTLGNVIAALAEGTRGHIPYRDSKLTRILQESLGGNSRTTIVICCSPASYNETETKSTLLFGSRAKTIKNIVCVNEELTAEEWKRRYEKERDKVKKLQAQLQGYQGLEAELKRWRAGERIPESDWFNLNQLSTSVLVDSALTPSMSDSMMVSSVAPPQPLLSSRTGPITDEERKKYEEERSKLYQQLDEKDDEIQEQSRKAAMLKQQLDEQDDLIKQIRTDYTNAMTDLQRIQEENDKAHEESEELFSAIQEIAMNLDQKKNEVDQLTKENEQIAEDINRKNLESIDLSARLDEMREICSTQKKRVYENIQTMLRELAELGHYPIPEKFLELNDSDKPIDEELLAHTRICISKLTSDFKSASQKMAQLESGSGDVEKRLEAAEKDLATTKLQLQQADVKNKSLQETINEQEKAKRQLENELDALNVRLASAGGGTGGPAGDEAQKIVTQLRDQIAEKNAQVAKLTESLQELQLVKDKLAQDYEKLKNEEGEKEKRLKDLSALSDKREQAKQDLKGLEETVQKELQSLHNLRKLFVQDLAQRIKRAPVGSEDEEYLSSPAQKQKIQFLENNLDQLTKVHKQLVRDNADLRCELPKLEKRLRASMERIKNLETALRETKENAMRDRKKYQFEVERIKEAVRQRNLARRGLAPQIVKPIQAGQRYPAIAAGGARMGTTQMNASQS</sequence>
<keyword evidence="8" id="KW-0206">Cytoskeleton</keyword>
<organism evidence="15 16">
    <name type="scientific">Acrobeloides nanus</name>
    <dbReference type="NCBI Taxonomy" id="290746"/>
    <lineage>
        <taxon>Eukaryota</taxon>
        <taxon>Metazoa</taxon>
        <taxon>Ecdysozoa</taxon>
        <taxon>Nematoda</taxon>
        <taxon>Chromadorea</taxon>
        <taxon>Rhabditida</taxon>
        <taxon>Tylenchina</taxon>
        <taxon>Cephalobomorpha</taxon>
        <taxon>Cephaloboidea</taxon>
        <taxon>Cephalobidae</taxon>
        <taxon>Acrobeloides</taxon>
    </lineage>
</organism>
<evidence type="ECO:0000256" key="9">
    <source>
        <dbReference type="ARBA" id="ARBA00064588"/>
    </source>
</evidence>
<keyword evidence="7 10" id="KW-0505">Motor protein</keyword>
<dbReference type="PROSITE" id="PS50067">
    <property type="entry name" value="KINESIN_MOTOR_2"/>
    <property type="match status" value="1"/>
</dbReference>
<evidence type="ECO:0000256" key="11">
    <source>
        <dbReference type="RuleBase" id="RU000394"/>
    </source>
</evidence>
<dbReference type="PANTHER" id="PTHR47968">
    <property type="entry name" value="CENTROMERE PROTEIN E"/>
    <property type="match status" value="1"/>
</dbReference>
<evidence type="ECO:0000313" key="16">
    <source>
        <dbReference type="WBParaSite" id="ACRNAN_scaffold236.g12928.t1"/>
    </source>
</evidence>
<comment type="subcellular location">
    <subcellularLocation>
        <location evidence="1">Cytoplasm</location>
        <location evidence="1">Cytoskeleton</location>
    </subcellularLocation>
</comment>
<evidence type="ECO:0000256" key="6">
    <source>
        <dbReference type="ARBA" id="ARBA00023054"/>
    </source>
</evidence>
<dbReference type="Gene3D" id="1.10.287.1490">
    <property type="match status" value="1"/>
</dbReference>
<dbReference type="GO" id="GO:0007097">
    <property type="term" value="P:nuclear migration"/>
    <property type="evidence" value="ECO:0007669"/>
    <property type="project" value="UniProtKB-ARBA"/>
</dbReference>
<dbReference type="SMART" id="SM00129">
    <property type="entry name" value="KISc"/>
    <property type="match status" value="1"/>
</dbReference>
<reference evidence="16" key="1">
    <citation type="submission" date="2022-11" db="UniProtKB">
        <authorList>
            <consortium name="WormBaseParasite"/>
        </authorList>
    </citation>
    <scope>IDENTIFICATION</scope>
</reference>
<dbReference type="PANTHER" id="PTHR47968:SF36">
    <property type="entry name" value="KINESIN HEAVY CHAIN ISOFORM X1"/>
    <property type="match status" value="1"/>
</dbReference>
<evidence type="ECO:0000256" key="13">
    <source>
        <dbReference type="SAM" id="MobiDB-lite"/>
    </source>
</evidence>
<dbReference type="InterPro" id="IPR027417">
    <property type="entry name" value="P-loop_NTPase"/>
</dbReference>
<dbReference type="InterPro" id="IPR036961">
    <property type="entry name" value="Kinesin_motor_dom_sf"/>
</dbReference>
<feature type="binding site" evidence="10">
    <location>
        <begin position="85"/>
        <end position="92"/>
    </location>
    <ligand>
        <name>ATP</name>
        <dbReference type="ChEBI" id="CHEBI:30616"/>
    </ligand>
</feature>
<name>A0A914DCI7_9BILA</name>
<evidence type="ECO:0000256" key="7">
    <source>
        <dbReference type="ARBA" id="ARBA00023175"/>
    </source>
</evidence>
<keyword evidence="15" id="KW-1185">Reference proteome</keyword>
<dbReference type="InterPro" id="IPR059182">
    <property type="entry name" value="Khc_C"/>
</dbReference>
<dbReference type="GO" id="GO:0005524">
    <property type="term" value="F:ATP binding"/>
    <property type="evidence" value="ECO:0007669"/>
    <property type="project" value="UniProtKB-UniRule"/>
</dbReference>
<dbReference type="Proteomes" id="UP000887540">
    <property type="component" value="Unplaced"/>
</dbReference>
<feature type="coiled-coil region" evidence="12">
    <location>
        <begin position="333"/>
        <end position="367"/>
    </location>
</feature>
<feature type="coiled-coil region" evidence="12">
    <location>
        <begin position="824"/>
        <end position="897"/>
    </location>
</feature>
<dbReference type="GO" id="GO:0007292">
    <property type="term" value="P:female gamete generation"/>
    <property type="evidence" value="ECO:0007669"/>
    <property type="project" value="UniProtKB-ARBA"/>
</dbReference>
<keyword evidence="3 11" id="KW-0493">Microtubule</keyword>
<keyword evidence="6 12" id="KW-0175">Coiled coil</keyword>
<dbReference type="SUPFAM" id="SSF52540">
    <property type="entry name" value="P-loop containing nucleoside triphosphate hydrolases"/>
    <property type="match status" value="1"/>
</dbReference>
<evidence type="ECO:0000256" key="10">
    <source>
        <dbReference type="PROSITE-ProRule" id="PRU00283"/>
    </source>
</evidence>
<dbReference type="GO" id="GO:0003777">
    <property type="term" value="F:microtubule motor activity"/>
    <property type="evidence" value="ECO:0007669"/>
    <property type="project" value="InterPro"/>
</dbReference>
<dbReference type="InterPro" id="IPR019821">
    <property type="entry name" value="Kinesin_motor_CS"/>
</dbReference>